<keyword evidence="5" id="KW-0539">Nucleus</keyword>
<protein>
    <recommendedName>
        <fullName evidence="6">SET domain-containing protein</fullName>
    </recommendedName>
</protein>
<sequence length="170" mass="18865">VPRIAPGRARQSAPWPLVVRYSTIAGAGFGVFTDADLPCCLVFGPYQGSVATKTVDSSESGYGWQIRTSHDKNLCVDGADETLSNWMRFVNCPRSAAEVNLVAFQYHMQIYYRSVRPIQRGSELMVWYGDTYGRELGLPPMPQQHQQQQKQATTSAAEGFAHVGVVFRFG</sequence>
<dbReference type="GO" id="GO:0042054">
    <property type="term" value="F:histone methyltransferase activity"/>
    <property type="evidence" value="ECO:0007669"/>
    <property type="project" value="InterPro"/>
</dbReference>
<evidence type="ECO:0000256" key="1">
    <source>
        <dbReference type="ARBA" id="ARBA00004123"/>
    </source>
</evidence>
<dbReference type="GO" id="GO:0032259">
    <property type="term" value="P:methylation"/>
    <property type="evidence" value="ECO:0007669"/>
    <property type="project" value="UniProtKB-KW"/>
</dbReference>
<dbReference type="InterPro" id="IPR046341">
    <property type="entry name" value="SET_dom_sf"/>
</dbReference>
<organism evidence="7">
    <name type="scientific">Hyalella azteca</name>
    <name type="common">Amphipod</name>
    <dbReference type="NCBI Taxonomy" id="294128"/>
    <lineage>
        <taxon>Eukaryota</taxon>
        <taxon>Metazoa</taxon>
        <taxon>Ecdysozoa</taxon>
        <taxon>Arthropoda</taxon>
        <taxon>Crustacea</taxon>
        <taxon>Multicrustacea</taxon>
        <taxon>Malacostraca</taxon>
        <taxon>Eumalacostraca</taxon>
        <taxon>Peracarida</taxon>
        <taxon>Amphipoda</taxon>
        <taxon>Senticaudata</taxon>
        <taxon>Talitrida</taxon>
        <taxon>Talitroidea</taxon>
        <taxon>Hyalellidae</taxon>
        <taxon>Hyalella</taxon>
    </lineage>
</organism>
<proteinExistence type="predicted"/>
<evidence type="ECO:0000259" key="6">
    <source>
        <dbReference type="PROSITE" id="PS50280"/>
    </source>
</evidence>
<dbReference type="InterPro" id="IPR044417">
    <property type="entry name" value="PRDM7_9_PR-SET"/>
</dbReference>
<dbReference type="GO" id="GO:0005634">
    <property type="term" value="C:nucleus"/>
    <property type="evidence" value="ECO:0007669"/>
    <property type="project" value="UniProtKB-SubCell"/>
</dbReference>
<comment type="caution">
    <text evidence="7">The sequence shown here is derived from an EMBL/GenBank/DDBJ whole genome shotgun (WGS) entry which is preliminary data.</text>
</comment>
<reference evidence="7" key="2">
    <citation type="journal article" date="2018" name="Environ. Sci. Technol.">
        <title>The Toxicogenome of Hyalella azteca: A Model for Sediment Ecotoxicology and Evolutionary Toxicology.</title>
        <authorList>
            <person name="Poynton H.C."/>
            <person name="Hasenbein S."/>
            <person name="Benoit J.B."/>
            <person name="Sepulveda M.S."/>
            <person name="Poelchau M.F."/>
            <person name="Hughes D.S.T."/>
            <person name="Murali S.C."/>
            <person name="Chen S."/>
            <person name="Glastad K.M."/>
            <person name="Goodisman M.A.D."/>
            <person name="Werren J.H."/>
            <person name="Vineis J.H."/>
            <person name="Bowen J.L."/>
            <person name="Friedrich M."/>
            <person name="Jones J."/>
            <person name="Robertson H.M."/>
            <person name="Feyereisen R."/>
            <person name="Mechler-Hickson A."/>
            <person name="Mathers N."/>
            <person name="Lee C.E."/>
            <person name="Colbourne J.K."/>
            <person name="Biales A."/>
            <person name="Johnston J.S."/>
            <person name="Wellborn G.A."/>
            <person name="Rosendale A.J."/>
            <person name="Cridge A.G."/>
            <person name="Munoz-Torres M.C."/>
            <person name="Bain P.A."/>
            <person name="Manny A.R."/>
            <person name="Major K.M."/>
            <person name="Lambert F.N."/>
            <person name="Vulpe C.D."/>
            <person name="Tuck P."/>
            <person name="Blalock B.J."/>
            <person name="Lin Y.Y."/>
            <person name="Smith M.E."/>
            <person name="Ochoa-Acuna H."/>
            <person name="Chen M.M."/>
            <person name="Childers C.P."/>
            <person name="Qu J."/>
            <person name="Dugan S."/>
            <person name="Lee S.L."/>
            <person name="Chao H."/>
            <person name="Dinh H."/>
            <person name="Han Y."/>
            <person name="Doddapaneni H."/>
            <person name="Worley K.C."/>
            <person name="Muzny D.M."/>
            <person name="Gibbs R.A."/>
            <person name="Richards S."/>
        </authorList>
    </citation>
    <scope>NUCLEOTIDE SEQUENCE</scope>
    <source>
        <strain evidence="7">HAZT.00-mixed</strain>
        <tissue evidence="7">Whole organism</tissue>
    </source>
</reference>
<name>A0A6A0GQ67_HYAAZ</name>
<dbReference type="AlphaFoldDB" id="A0A6A0GQ67"/>
<dbReference type="CDD" id="cd19193">
    <property type="entry name" value="PR-SET_PRDM7_9"/>
    <property type="match status" value="1"/>
</dbReference>
<evidence type="ECO:0000256" key="3">
    <source>
        <dbReference type="ARBA" id="ARBA00022679"/>
    </source>
</evidence>
<evidence type="ECO:0000256" key="2">
    <source>
        <dbReference type="ARBA" id="ARBA00022603"/>
    </source>
</evidence>
<keyword evidence="2" id="KW-0489">Methyltransferase</keyword>
<dbReference type="SUPFAM" id="SSF82199">
    <property type="entry name" value="SET domain"/>
    <property type="match status" value="1"/>
</dbReference>
<evidence type="ECO:0000313" key="7">
    <source>
        <dbReference type="EMBL" id="KAA0184141.1"/>
    </source>
</evidence>
<dbReference type="Gene3D" id="2.170.270.10">
    <property type="entry name" value="SET domain"/>
    <property type="match status" value="1"/>
</dbReference>
<accession>A0A6A0GQ67</accession>
<dbReference type="Proteomes" id="UP000711488">
    <property type="component" value="Unassembled WGS sequence"/>
</dbReference>
<dbReference type="EMBL" id="JQDR03017181">
    <property type="protein sequence ID" value="KAA0184141.1"/>
    <property type="molecule type" value="Genomic_DNA"/>
</dbReference>
<gene>
    <name evidence="7" type="ORF">HAZT_HAZT008043</name>
</gene>
<feature type="non-terminal residue" evidence="7">
    <location>
        <position position="1"/>
    </location>
</feature>
<dbReference type="GO" id="GO:0008757">
    <property type="term" value="F:S-adenosylmethionine-dependent methyltransferase activity"/>
    <property type="evidence" value="ECO:0007669"/>
    <property type="project" value="UniProtKB-ARBA"/>
</dbReference>
<dbReference type="GO" id="GO:0008170">
    <property type="term" value="F:N-methyltransferase activity"/>
    <property type="evidence" value="ECO:0007669"/>
    <property type="project" value="UniProtKB-ARBA"/>
</dbReference>
<feature type="domain" description="SET" evidence="6">
    <location>
        <begin position="15"/>
        <end position="129"/>
    </location>
</feature>
<dbReference type="SMART" id="SM00317">
    <property type="entry name" value="SET"/>
    <property type="match status" value="1"/>
</dbReference>
<comment type="subcellular location">
    <subcellularLocation>
        <location evidence="1">Nucleus</location>
    </subcellularLocation>
</comment>
<dbReference type="Pfam" id="PF21549">
    <property type="entry name" value="PRDM2_PR"/>
    <property type="match status" value="1"/>
</dbReference>
<evidence type="ECO:0000256" key="5">
    <source>
        <dbReference type="ARBA" id="ARBA00023242"/>
    </source>
</evidence>
<keyword evidence="3" id="KW-0808">Transferase</keyword>
<dbReference type="PROSITE" id="PS50280">
    <property type="entry name" value="SET"/>
    <property type="match status" value="1"/>
</dbReference>
<reference evidence="7" key="1">
    <citation type="submission" date="2014-08" db="EMBL/GenBank/DDBJ databases">
        <authorList>
            <person name="Murali S."/>
            <person name="Richards S."/>
            <person name="Bandaranaike D."/>
            <person name="Bellair M."/>
            <person name="Blankenburg K."/>
            <person name="Chao H."/>
            <person name="Dinh H."/>
            <person name="Doddapaneni H."/>
            <person name="Dugan-Rocha S."/>
            <person name="Elkadiri S."/>
            <person name="Gnanaolivu R."/>
            <person name="Hughes D."/>
            <person name="Lee S."/>
            <person name="Li M."/>
            <person name="Ming W."/>
            <person name="Munidasa M."/>
            <person name="Muniz J."/>
            <person name="Nguyen L."/>
            <person name="Osuji N."/>
            <person name="Pu L.-L."/>
            <person name="Puazo M."/>
            <person name="Skinner E."/>
            <person name="Qu C."/>
            <person name="Quiroz J."/>
            <person name="Raj R."/>
            <person name="Weissenberger G."/>
            <person name="Xin Y."/>
            <person name="Zou X."/>
            <person name="Han Y."/>
            <person name="Worley K."/>
            <person name="Muzny D."/>
            <person name="Gibbs R."/>
        </authorList>
    </citation>
    <scope>NUCLEOTIDE SEQUENCE</scope>
    <source>
        <strain evidence="7">HAZT.00-mixed</strain>
        <tissue evidence="7">Whole organism</tissue>
    </source>
</reference>
<keyword evidence="4" id="KW-0949">S-adenosyl-L-methionine</keyword>
<evidence type="ECO:0000256" key="4">
    <source>
        <dbReference type="ARBA" id="ARBA00022691"/>
    </source>
</evidence>
<dbReference type="InterPro" id="IPR001214">
    <property type="entry name" value="SET_dom"/>
</dbReference>
<reference evidence="7" key="3">
    <citation type="submission" date="2019-06" db="EMBL/GenBank/DDBJ databases">
        <authorList>
            <person name="Poynton C."/>
            <person name="Hasenbein S."/>
            <person name="Benoit J.B."/>
            <person name="Sepulveda M.S."/>
            <person name="Poelchau M.F."/>
            <person name="Murali S.C."/>
            <person name="Chen S."/>
            <person name="Glastad K.M."/>
            <person name="Werren J.H."/>
            <person name="Vineis J.H."/>
            <person name="Bowen J.L."/>
            <person name="Friedrich M."/>
            <person name="Jones J."/>
            <person name="Robertson H.M."/>
            <person name="Feyereisen R."/>
            <person name="Mechler-Hickson A."/>
            <person name="Mathers N."/>
            <person name="Lee C.E."/>
            <person name="Colbourne J.K."/>
            <person name="Biales A."/>
            <person name="Johnston J.S."/>
            <person name="Wellborn G.A."/>
            <person name="Rosendale A.J."/>
            <person name="Cridge A.G."/>
            <person name="Munoz-Torres M.C."/>
            <person name="Bain P.A."/>
            <person name="Manny A.R."/>
            <person name="Major K.M."/>
            <person name="Lambert F.N."/>
            <person name="Vulpe C.D."/>
            <person name="Tuck P."/>
            <person name="Blalock B.J."/>
            <person name="Lin Y.-Y."/>
            <person name="Smith M.E."/>
            <person name="Ochoa-Acuna H."/>
            <person name="Chen M.-J.M."/>
            <person name="Childers C.P."/>
            <person name="Qu J."/>
            <person name="Dugan S."/>
            <person name="Lee S.L."/>
            <person name="Chao H."/>
            <person name="Dinh H."/>
            <person name="Han Y."/>
            <person name="Doddapaneni H."/>
            <person name="Worley K.C."/>
            <person name="Muzny D.M."/>
            <person name="Gibbs R.A."/>
            <person name="Richards S."/>
        </authorList>
    </citation>
    <scope>NUCLEOTIDE SEQUENCE</scope>
    <source>
        <strain evidence="7">HAZT.00-mixed</strain>
        <tissue evidence="7">Whole organism</tissue>
    </source>
</reference>